<keyword evidence="2 6" id="KW-0313">Glucose metabolism</keyword>
<evidence type="ECO:0000313" key="9">
    <source>
        <dbReference type="EMBL" id="MRD48877.1"/>
    </source>
</evidence>
<dbReference type="Pfam" id="PF00479">
    <property type="entry name" value="G6PD_N"/>
    <property type="match status" value="1"/>
</dbReference>
<feature type="binding site" evidence="6">
    <location>
        <position position="172"/>
    </location>
    <ligand>
        <name>substrate</name>
    </ligand>
</feature>
<dbReference type="SUPFAM" id="SSF51735">
    <property type="entry name" value="NAD(P)-binding Rossmann-fold domains"/>
    <property type="match status" value="1"/>
</dbReference>
<feature type="binding site" evidence="6">
    <location>
        <position position="210"/>
    </location>
    <ligand>
        <name>substrate</name>
    </ligand>
</feature>
<dbReference type="GO" id="GO:0006006">
    <property type="term" value="P:glucose metabolic process"/>
    <property type="evidence" value="ECO:0007669"/>
    <property type="project" value="UniProtKB-KW"/>
</dbReference>
<dbReference type="InterPro" id="IPR036291">
    <property type="entry name" value="NAD(P)-bd_dom_sf"/>
</dbReference>
<dbReference type="PIRSF" id="PIRSF000110">
    <property type="entry name" value="G6PD"/>
    <property type="match status" value="1"/>
</dbReference>
<evidence type="ECO:0000256" key="5">
    <source>
        <dbReference type="ARBA" id="ARBA00023277"/>
    </source>
</evidence>
<comment type="caution">
    <text evidence="6">Lacks conserved residue(s) required for the propagation of feature annotation.</text>
</comment>
<dbReference type="NCBIfam" id="TIGR00871">
    <property type="entry name" value="zwf"/>
    <property type="match status" value="1"/>
</dbReference>
<evidence type="ECO:0000256" key="3">
    <source>
        <dbReference type="ARBA" id="ARBA00022857"/>
    </source>
</evidence>
<evidence type="ECO:0000259" key="8">
    <source>
        <dbReference type="Pfam" id="PF02781"/>
    </source>
</evidence>
<sequence>MSFDLVLFGGTGDLAWRKLMPALFQSFRHGTLPEGGRIIGVARDDLSDDGYRELIRTRFDEVDLSKRPTPEEFSRFASLLHFVRMDLSDPRDYQRLALQLNERKADTVVMYLATAPSLFTITCEQLAAAGLNTAHTRIVLEKPLGHDLASNRAINESVRKVFSENQIFRIDHYLGKPSVQNLFALRFGNALFEPLWRRENIANIQITIAEDLGVEKRGAFYDNTGALRDMVQNHALQLLCALAMEPPINAHADAIRDEKLKVLRSLKRWTSESLGQHVVRGQYIAGSVNGESVPAYRNEPGVHAQSNTETFVALRAEIANWRWAGVPFYIRTGKRLAGRDARIVISFRPTPHAIYKSPAGEANRLIIHLQPKDGLELHLLAQGQEMRGAMQSLAPVHLDLDFDKRFGTERVGAYERLLLDVIDGRLNLFVRSDEQEEAWRWVEPIIEHWRNESSGPRAYAAGTWGPSAASAMIARDNHCWNEEC</sequence>
<dbReference type="EMBL" id="WJBU01000016">
    <property type="protein sequence ID" value="MRD48877.1"/>
    <property type="molecule type" value="Genomic_DNA"/>
</dbReference>
<organism evidence="9 10">
    <name type="scientific">Caenimonas koreensis DSM 17982</name>
    <dbReference type="NCBI Taxonomy" id="1121255"/>
    <lineage>
        <taxon>Bacteria</taxon>
        <taxon>Pseudomonadati</taxon>
        <taxon>Pseudomonadota</taxon>
        <taxon>Betaproteobacteria</taxon>
        <taxon>Burkholderiales</taxon>
        <taxon>Comamonadaceae</taxon>
        <taxon>Caenimonas</taxon>
    </lineage>
</organism>
<keyword evidence="4 6" id="KW-0560">Oxidoreductase</keyword>
<gene>
    <name evidence="6 9" type="primary">zwf</name>
    <name evidence="9" type="ORF">GHT07_16440</name>
</gene>
<evidence type="ECO:0000259" key="7">
    <source>
        <dbReference type="Pfam" id="PF00479"/>
    </source>
</evidence>
<dbReference type="PANTHER" id="PTHR23429">
    <property type="entry name" value="GLUCOSE-6-PHOSPHATE 1-DEHYDROGENASE G6PD"/>
    <property type="match status" value="1"/>
</dbReference>
<dbReference type="GO" id="GO:0050661">
    <property type="term" value="F:NADP binding"/>
    <property type="evidence" value="ECO:0007669"/>
    <property type="project" value="UniProtKB-UniRule"/>
</dbReference>
<protein>
    <recommendedName>
        <fullName evidence="6">Glucose-6-phosphate 1-dehydrogenase</fullName>
        <shortName evidence="6">G6PD</shortName>
        <ecNumber evidence="6">1.1.1.49</ecNumber>
    </recommendedName>
</protein>
<dbReference type="InterPro" id="IPR001282">
    <property type="entry name" value="G6P_DH"/>
</dbReference>
<feature type="domain" description="Glucose-6-phosphate dehydrogenase NAD-binding" evidence="7">
    <location>
        <begin position="6"/>
        <end position="181"/>
    </location>
</feature>
<comment type="catalytic activity">
    <reaction evidence="6">
        <text>D-glucose 6-phosphate + NADP(+) = 6-phospho-D-glucono-1,5-lactone + NADPH + H(+)</text>
        <dbReference type="Rhea" id="RHEA:15841"/>
        <dbReference type="ChEBI" id="CHEBI:15378"/>
        <dbReference type="ChEBI" id="CHEBI:57783"/>
        <dbReference type="ChEBI" id="CHEBI:57955"/>
        <dbReference type="ChEBI" id="CHEBI:58349"/>
        <dbReference type="ChEBI" id="CHEBI:61548"/>
        <dbReference type="EC" id="1.1.1.49"/>
    </reaction>
</comment>
<accession>A0A844BBQ7</accession>
<comment type="function">
    <text evidence="6">Catalyzes the oxidation of glucose 6-phosphate to 6-phosphogluconolactone.</text>
</comment>
<dbReference type="Proteomes" id="UP000487350">
    <property type="component" value="Unassembled WGS sequence"/>
</dbReference>
<dbReference type="SUPFAM" id="SSF55347">
    <property type="entry name" value="Glyceraldehyde-3-phosphate dehydrogenase-like, C-terminal domain"/>
    <property type="match status" value="1"/>
</dbReference>
<comment type="caution">
    <text evidence="9">The sequence shown here is derived from an EMBL/GenBank/DDBJ whole genome shotgun (WGS) entry which is preliminary data.</text>
</comment>
<keyword evidence="10" id="KW-1185">Reference proteome</keyword>
<dbReference type="RefSeq" id="WP_153586190.1">
    <property type="nucleotide sequence ID" value="NZ_WJBU01000016.1"/>
</dbReference>
<feature type="binding site" evidence="6">
    <location>
        <position position="43"/>
    </location>
    <ligand>
        <name>NADP(+)</name>
        <dbReference type="ChEBI" id="CHEBI:58349"/>
    </ligand>
</feature>
<dbReference type="Pfam" id="PF02781">
    <property type="entry name" value="G6PD_C"/>
    <property type="match status" value="1"/>
</dbReference>
<dbReference type="AlphaFoldDB" id="A0A844BBQ7"/>
<dbReference type="Gene3D" id="3.40.50.720">
    <property type="entry name" value="NAD(P)-binding Rossmann-like Domain"/>
    <property type="match status" value="1"/>
</dbReference>
<keyword evidence="3 6" id="KW-0521">NADP</keyword>
<evidence type="ECO:0000313" key="10">
    <source>
        <dbReference type="Proteomes" id="UP000487350"/>
    </source>
</evidence>
<dbReference type="OrthoDB" id="9802739at2"/>
<comment type="pathway">
    <text evidence="1 6">Carbohydrate degradation; pentose phosphate pathway; D-ribulose 5-phosphate from D-glucose 6-phosphate (oxidative stage): step 1/3.</text>
</comment>
<dbReference type="GO" id="GO:0004345">
    <property type="term" value="F:glucose-6-phosphate dehydrogenase activity"/>
    <property type="evidence" value="ECO:0007669"/>
    <property type="project" value="UniProtKB-UniRule"/>
</dbReference>
<feature type="domain" description="Glucose-6-phosphate dehydrogenase C-terminal" evidence="8">
    <location>
        <begin position="184"/>
        <end position="481"/>
    </location>
</feature>
<feature type="binding site" evidence="6">
    <location>
        <begin position="86"/>
        <end position="87"/>
    </location>
    <ligand>
        <name>NADP(+)</name>
        <dbReference type="ChEBI" id="CHEBI:58349"/>
    </ligand>
</feature>
<feature type="binding site" evidence="6">
    <location>
        <position position="334"/>
    </location>
    <ligand>
        <name>substrate</name>
    </ligand>
</feature>
<comment type="similarity">
    <text evidence="6">Belongs to the glucose-6-phosphate dehydrogenase family.</text>
</comment>
<dbReference type="PANTHER" id="PTHR23429:SF0">
    <property type="entry name" value="GLUCOSE-6-PHOSPHATE 1-DEHYDROGENASE"/>
    <property type="match status" value="1"/>
</dbReference>
<dbReference type="GO" id="GO:0009051">
    <property type="term" value="P:pentose-phosphate shunt, oxidative branch"/>
    <property type="evidence" value="ECO:0007669"/>
    <property type="project" value="TreeGrafter"/>
</dbReference>
<evidence type="ECO:0000256" key="6">
    <source>
        <dbReference type="HAMAP-Rule" id="MF_00966"/>
    </source>
</evidence>
<dbReference type="InterPro" id="IPR022674">
    <property type="entry name" value="G6P_DH_NAD-bd"/>
</dbReference>
<dbReference type="NCBIfam" id="NF009492">
    <property type="entry name" value="PRK12853.1-3"/>
    <property type="match status" value="1"/>
</dbReference>
<dbReference type="PRINTS" id="PR00079">
    <property type="entry name" value="G6PDHDRGNASE"/>
</dbReference>
<feature type="binding site" evidence="6">
    <location>
        <position position="142"/>
    </location>
    <ligand>
        <name>NADP(+)</name>
        <dbReference type="ChEBI" id="CHEBI:58349"/>
    </ligand>
</feature>
<evidence type="ECO:0000256" key="2">
    <source>
        <dbReference type="ARBA" id="ARBA00022526"/>
    </source>
</evidence>
<dbReference type="InterPro" id="IPR022675">
    <property type="entry name" value="G6P_DH_C"/>
</dbReference>
<keyword evidence="5 6" id="KW-0119">Carbohydrate metabolism</keyword>
<evidence type="ECO:0000256" key="1">
    <source>
        <dbReference type="ARBA" id="ARBA00004937"/>
    </source>
</evidence>
<evidence type="ECO:0000256" key="4">
    <source>
        <dbReference type="ARBA" id="ARBA00023002"/>
    </source>
</evidence>
<name>A0A844BBQ7_9BURK</name>
<reference evidence="9 10" key="1">
    <citation type="submission" date="2019-11" db="EMBL/GenBank/DDBJ databases">
        <title>Caenimonas koreensis gen. nov., sp. nov., isolated from activated sludge.</title>
        <authorList>
            <person name="Seung H.R."/>
        </authorList>
    </citation>
    <scope>NUCLEOTIDE SEQUENCE [LARGE SCALE GENOMIC DNA]</scope>
    <source>
        <strain evidence="9 10">EMB320</strain>
    </source>
</reference>
<dbReference type="Gene3D" id="3.30.360.10">
    <property type="entry name" value="Dihydrodipicolinate Reductase, domain 2"/>
    <property type="match status" value="1"/>
</dbReference>
<feature type="active site" description="Proton acceptor" evidence="6">
    <location>
        <position position="234"/>
    </location>
</feature>
<proteinExistence type="inferred from homology"/>
<dbReference type="GO" id="GO:0005829">
    <property type="term" value="C:cytosol"/>
    <property type="evidence" value="ECO:0007669"/>
    <property type="project" value="TreeGrafter"/>
</dbReference>
<feature type="binding site" evidence="6">
    <location>
        <position position="229"/>
    </location>
    <ligand>
        <name>substrate</name>
    </ligand>
</feature>
<dbReference type="UniPathway" id="UPA00115">
    <property type="reaction ID" value="UER00408"/>
</dbReference>
<feature type="binding site" evidence="6">
    <location>
        <position position="176"/>
    </location>
    <ligand>
        <name>substrate</name>
    </ligand>
</feature>
<dbReference type="EC" id="1.1.1.49" evidence="6"/>
<dbReference type="HAMAP" id="MF_00966">
    <property type="entry name" value="G6PD"/>
    <property type="match status" value="1"/>
</dbReference>